<sequence length="411" mass="46260">MGCTNSVYKKKKKKIVPEISIFAPILRIPMHSDLQRLLRGFVPSDLADRIAAIRNQIALVGEDTGGSAVSDLIRALEQYLPLLLGLTKKEYGLQELVEFRWRELGEEREEICVSNSWFELLCVVHMMAMLTLMEANEKLIPKESSLSERLVSADCMRDAVDLLLKAAGYLNFCVLDVLPRLPQDLKSRLPSDMQDNVLEAISHQALAQGTELQLGLAVHSKNATLSVKRRLACEQLSFYAQAHCCLSDKNESNAVLKKQLFFLKWKHLEAKAAAYYYHSLILDKGTEPSCHLSAVCCVLAAEELLVESKKACLTFCLADPITRCPPPWGAMKHLQKKIPETAAKKTQMYTYLLDQEKGLKSLPELPEFQLSLKPDEYELPEADPAWGCGKFGFPEQTLKKHLDHDEKESKS</sequence>
<organism evidence="3 4">
    <name type="scientific">Salvia divinorum</name>
    <name type="common">Maria pastora</name>
    <name type="synonym">Diviner's sage</name>
    <dbReference type="NCBI Taxonomy" id="28513"/>
    <lineage>
        <taxon>Eukaryota</taxon>
        <taxon>Viridiplantae</taxon>
        <taxon>Streptophyta</taxon>
        <taxon>Embryophyta</taxon>
        <taxon>Tracheophyta</taxon>
        <taxon>Spermatophyta</taxon>
        <taxon>Magnoliopsida</taxon>
        <taxon>eudicotyledons</taxon>
        <taxon>Gunneridae</taxon>
        <taxon>Pentapetalae</taxon>
        <taxon>asterids</taxon>
        <taxon>lamiids</taxon>
        <taxon>Lamiales</taxon>
        <taxon>Lamiaceae</taxon>
        <taxon>Nepetoideae</taxon>
        <taxon>Mentheae</taxon>
        <taxon>Salviinae</taxon>
        <taxon>Salvia</taxon>
        <taxon>Salvia subgen. Calosphace</taxon>
    </lineage>
</organism>
<evidence type="ECO:0000313" key="4">
    <source>
        <dbReference type="Proteomes" id="UP001567538"/>
    </source>
</evidence>
<accession>A0ABD1GTD8</accession>
<dbReference type="SMART" id="SM01041">
    <property type="entry name" value="BRO1"/>
    <property type="match status" value="1"/>
</dbReference>
<dbReference type="InterPro" id="IPR038499">
    <property type="entry name" value="BRO1_sf"/>
</dbReference>
<dbReference type="EMBL" id="JBEAFC010000008">
    <property type="protein sequence ID" value="KAL1547407.1"/>
    <property type="molecule type" value="Genomic_DNA"/>
</dbReference>
<proteinExistence type="inferred from homology"/>
<dbReference type="PANTHER" id="PTHR23032">
    <property type="entry name" value="BRO1 DOMAIN-CONTAINING PROTEIN BROX"/>
    <property type="match status" value="1"/>
</dbReference>
<reference evidence="3 4" key="1">
    <citation type="submission" date="2024-06" db="EMBL/GenBank/DDBJ databases">
        <title>A chromosome level genome sequence of Diviner's sage (Salvia divinorum).</title>
        <authorList>
            <person name="Ford S.A."/>
            <person name="Ro D.-K."/>
            <person name="Ness R.W."/>
            <person name="Phillips M.A."/>
        </authorList>
    </citation>
    <scope>NUCLEOTIDE SEQUENCE [LARGE SCALE GENOMIC DNA]</scope>
    <source>
        <strain evidence="3">SAF-2024a</strain>
        <tissue evidence="3">Leaf</tissue>
    </source>
</reference>
<dbReference type="Pfam" id="PF03097">
    <property type="entry name" value="BRO1"/>
    <property type="match status" value="1"/>
</dbReference>
<name>A0ABD1GTD8_SALDI</name>
<dbReference type="PANTHER" id="PTHR23032:SF2">
    <property type="entry name" value="ENDOSOMAL TARGETING BRO1-LIKE DOMAIN-CONTAINING PROTEIN"/>
    <property type="match status" value="1"/>
</dbReference>
<dbReference type="AlphaFoldDB" id="A0ABD1GTD8"/>
<evidence type="ECO:0000259" key="2">
    <source>
        <dbReference type="PROSITE" id="PS51180"/>
    </source>
</evidence>
<keyword evidence="4" id="KW-1185">Reference proteome</keyword>
<evidence type="ECO:0000313" key="3">
    <source>
        <dbReference type="EMBL" id="KAL1547407.1"/>
    </source>
</evidence>
<gene>
    <name evidence="3" type="ORF">AAHA92_23891</name>
</gene>
<dbReference type="PROSITE" id="PS51180">
    <property type="entry name" value="BRO1"/>
    <property type="match status" value="1"/>
</dbReference>
<evidence type="ECO:0000256" key="1">
    <source>
        <dbReference type="ARBA" id="ARBA00008901"/>
    </source>
</evidence>
<comment type="similarity">
    <text evidence="1">Belongs to the BROX family.</text>
</comment>
<dbReference type="InterPro" id="IPR004328">
    <property type="entry name" value="BRO1_dom"/>
</dbReference>
<comment type="caution">
    <text evidence="3">The sequence shown here is derived from an EMBL/GenBank/DDBJ whole genome shotgun (WGS) entry which is preliminary data.</text>
</comment>
<protein>
    <recommendedName>
        <fullName evidence="2">BRO1 domain-containing protein</fullName>
    </recommendedName>
</protein>
<dbReference type="InterPro" id="IPR038898">
    <property type="entry name" value="BROX"/>
</dbReference>
<dbReference type="Proteomes" id="UP001567538">
    <property type="component" value="Unassembled WGS sequence"/>
</dbReference>
<dbReference type="Gene3D" id="1.25.40.280">
    <property type="entry name" value="alix/aip1 like domains"/>
    <property type="match status" value="1"/>
</dbReference>
<feature type="domain" description="BRO1" evidence="2">
    <location>
        <begin position="24"/>
        <end position="411"/>
    </location>
</feature>
<dbReference type="CDD" id="cd09034">
    <property type="entry name" value="BRO1_Alix_like"/>
    <property type="match status" value="1"/>
</dbReference>